<organism evidence="3 4">
    <name type="scientific">Salinarimonas soli</name>
    <dbReference type="NCBI Taxonomy" id="1638099"/>
    <lineage>
        <taxon>Bacteria</taxon>
        <taxon>Pseudomonadati</taxon>
        <taxon>Pseudomonadota</taxon>
        <taxon>Alphaproteobacteria</taxon>
        <taxon>Hyphomicrobiales</taxon>
        <taxon>Salinarimonadaceae</taxon>
        <taxon>Salinarimonas</taxon>
    </lineage>
</organism>
<sequence>MGRHVWIVGGLVRRAFLFGRDGAWESRLHVGLHRILACFALLGLLVGVLLQAAPVAAQDVTIPNLWDPRARPERPDISSGRTIRFLTDDDFPPLNFQGPEGVPTGFVVELARAACERLGLTCTVQARRFDTLLPSLAEGRGDVVAAAVPITANLRQAYAVTKPLFRFPARFVTRRDRAQGAGAKPFDVAALAGAKVGVVGGTAHEAYLSTLLPAVARQAYPDAGEAQAALRRGEVDYVFGDGLTLALWVGGSASEECCALVGGPFLESRFFGEGIGFVLRADDDALRRALDFALQRLWDDGKYAELYLRFFPVGPF</sequence>
<dbReference type="PANTHER" id="PTHR35936">
    <property type="entry name" value="MEMBRANE-BOUND LYTIC MUREIN TRANSGLYCOSYLASE F"/>
    <property type="match status" value="1"/>
</dbReference>
<dbReference type="SMART" id="SM00062">
    <property type="entry name" value="PBPb"/>
    <property type="match status" value="1"/>
</dbReference>
<dbReference type="Proteomes" id="UP000323142">
    <property type="component" value="Unassembled WGS sequence"/>
</dbReference>
<comment type="caution">
    <text evidence="3">The sequence shown here is derived from an EMBL/GenBank/DDBJ whole genome shotgun (WGS) entry which is preliminary data.</text>
</comment>
<dbReference type="EMBL" id="VUOA01000040">
    <property type="protein sequence ID" value="KAA2234964.1"/>
    <property type="molecule type" value="Genomic_DNA"/>
</dbReference>
<dbReference type="AlphaFoldDB" id="A0A5B2V7I0"/>
<keyword evidence="4" id="KW-1185">Reference proteome</keyword>
<reference evidence="3 4" key="2">
    <citation type="submission" date="2019-09" db="EMBL/GenBank/DDBJ databases">
        <authorList>
            <person name="Jin C."/>
        </authorList>
    </citation>
    <scope>NUCLEOTIDE SEQUENCE [LARGE SCALE GENOMIC DNA]</scope>
    <source>
        <strain evidence="3 4">BN140002</strain>
    </source>
</reference>
<evidence type="ECO:0000256" key="1">
    <source>
        <dbReference type="ARBA" id="ARBA00022729"/>
    </source>
</evidence>
<gene>
    <name evidence="3" type="ORF">F0L46_21720</name>
</gene>
<proteinExistence type="predicted"/>
<protein>
    <submittedName>
        <fullName evidence="3">Transporter substrate-binding domain-containing protein</fullName>
    </submittedName>
</protein>
<name>A0A5B2V7I0_9HYPH</name>
<dbReference type="SUPFAM" id="SSF53850">
    <property type="entry name" value="Periplasmic binding protein-like II"/>
    <property type="match status" value="1"/>
</dbReference>
<keyword evidence="1" id="KW-0732">Signal</keyword>
<feature type="domain" description="Solute-binding protein family 3/N-terminal" evidence="2">
    <location>
        <begin position="82"/>
        <end position="314"/>
    </location>
</feature>
<evidence type="ECO:0000313" key="4">
    <source>
        <dbReference type="Proteomes" id="UP000323142"/>
    </source>
</evidence>
<dbReference type="InterPro" id="IPR001638">
    <property type="entry name" value="Solute-binding_3/MltF_N"/>
</dbReference>
<evidence type="ECO:0000313" key="3">
    <source>
        <dbReference type="EMBL" id="KAA2234964.1"/>
    </source>
</evidence>
<dbReference type="PANTHER" id="PTHR35936:SF35">
    <property type="entry name" value="L-CYSTINE-BINDING PROTEIN TCYJ"/>
    <property type="match status" value="1"/>
</dbReference>
<evidence type="ECO:0000259" key="2">
    <source>
        <dbReference type="SMART" id="SM00062"/>
    </source>
</evidence>
<dbReference type="Gene3D" id="3.40.190.10">
    <property type="entry name" value="Periplasmic binding protein-like II"/>
    <property type="match status" value="2"/>
</dbReference>
<accession>A0A5B2V7I0</accession>
<dbReference type="Pfam" id="PF00497">
    <property type="entry name" value="SBP_bac_3"/>
    <property type="match status" value="1"/>
</dbReference>
<reference evidence="3 4" key="1">
    <citation type="submission" date="2019-09" db="EMBL/GenBank/DDBJ databases">
        <title>Salinarimonas rosea gen. nov., sp. nov., a new member of the a-2 subgroup of the Proteobacteria.</title>
        <authorList>
            <person name="Liu J."/>
        </authorList>
    </citation>
    <scope>NUCLEOTIDE SEQUENCE [LARGE SCALE GENOMIC DNA]</scope>
    <source>
        <strain evidence="3 4">BN140002</strain>
    </source>
</reference>
<dbReference type="OrthoDB" id="9796586at2"/>